<feature type="transmembrane region" description="Helical" evidence="5">
    <location>
        <begin position="114"/>
        <end position="135"/>
    </location>
</feature>
<keyword evidence="8" id="KW-1185">Reference proteome</keyword>
<dbReference type="KEGG" id="bxb:DR64_1228"/>
<dbReference type="SUPFAM" id="SSF103473">
    <property type="entry name" value="MFS general substrate transporter"/>
    <property type="match status" value="1"/>
</dbReference>
<evidence type="ECO:0000256" key="1">
    <source>
        <dbReference type="ARBA" id="ARBA00004141"/>
    </source>
</evidence>
<comment type="subcellular location">
    <subcellularLocation>
        <location evidence="1">Membrane</location>
        <topology evidence="1">Multi-pass membrane protein</topology>
    </subcellularLocation>
</comment>
<evidence type="ECO:0000256" key="3">
    <source>
        <dbReference type="ARBA" id="ARBA00022989"/>
    </source>
</evidence>
<name>Q143N2_PARXL</name>
<feature type="transmembrane region" description="Helical" evidence="5">
    <location>
        <begin position="346"/>
        <end position="370"/>
    </location>
</feature>
<dbReference type="Proteomes" id="UP000001817">
    <property type="component" value="Chromosome 1"/>
</dbReference>
<feature type="transmembrane region" description="Helical" evidence="5">
    <location>
        <begin position="89"/>
        <end position="108"/>
    </location>
</feature>
<dbReference type="PANTHER" id="PTHR23508">
    <property type="entry name" value="CARBOXYLIC ACID TRANSPORTER PROTEIN HOMOLOG"/>
    <property type="match status" value="1"/>
</dbReference>
<feature type="transmembrane region" description="Helical" evidence="5">
    <location>
        <begin position="21"/>
        <end position="41"/>
    </location>
</feature>
<evidence type="ECO:0000313" key="7">
    <source>
        <dbReference type="EMBL" id="ABE29457.1"/>
    </source>
</evidence>
<dbReference type="InterPro" id="IPR011701">
    <property type="entry name" value="MFS"/>
</dbReference>
<dbReference type="PANTHER" id="PTHR23508:SF10">
    <property type="entry name" value="CARBOXYLIC ACID TRANSPORTER PROTEIN HOMOLOG"/>
    <property type="match status" value="1"/>
</dbReference>
<feature type="transmembrane region" description="Helical" evidence="5">
    <location>
        <begin position="292"/>
        <end position="313"/>
    </location>
</feature>
<feature type="domain" description="Major facilitator superfamily (MFS) profile" evidence="6">
    <location>
        <begin position="23"/>
        <end position="436"/>
    </location>
</feature>
<dbReference type="PROSITE" id="PS50850">
    <property type="entry name" value="MFS"/>
    <property type="match status" value="1"/>
</dbReference>
<dbReference type="GO" id="GO:0005886">
    <property type="term" value="C:plasma membrane"/>
    <property type="evidence" value="ECO:0007669"/>
    <property type="project" value="TreeGrafter"/>
</dbReference>
<dbReference type="RefSeq" id="WP_011487225.1">
    <property type="nucleotide sequence ID" value="NC_007951.1"/>
</dbReference>
<gene>
    <name evidence="7" type="ORF">Bxe_A3530</name>
</gene>
<dbReference type="STRING" id="266265.Bxe_A3530"/>
<evidence type="ECO:0000313" key="8">
    <source>
        <dbReference type="Proteomes" id="UP000001817"/>
    </source>
</evidence>
<dbReference type="eggNOG" id="COG2271">
    <property type="taxonomic scope" value="Bacteria"/>
</dbReference>
<feature type="transmembrane region" description="Helical" evidence="5">
    <location>
        <begin position="322"/>
        <end position="340"/>
    </location>
</feature>
<keyword evidence="2 5" id="KW-0812">Transmembrane</keyword>
<dbReference type="GO" id="GO:0046943">
    <property type="term" value="F:carboxylic acid transmembrane transporter activity"/>
    <property type="evidence" value="ECO:0007669"/>
    <property type="project" value="TreeGrafter"/>
</dbReference>
<dbReference type="InterPro" id="IPR020846">
    <property type="entry name" value="MFS_dom"/>
</dbReference>
<keyword evidence="3 5" id="KW-1133">Transmembrane helix</keyword>
<evidence type="ECO:0000256" key="2">
    <source>
        <dbReference type="ARBA" id="ARBA00022692"/>
    </source>
</evidence>
<protein>
    <submittedName>
        <fullName evidence="7">Major facilitator superfamily (MFS)4-hydroxybenzoate transporter</fullName>
    </submittedName>
</protein>
<reference evidence="7 8" key="1">
    <citation type="journal article" date="2006" name="Proc. Natl. Acad. Sci. U.S.A.">
        <title>Burkholderia xenovorans LB400 harbors a multi-replicon, 9.73-Mbp genome shaped for versatility.</title>
        <authorList>
            <person name="Chain P.S."/>
            <person name="Denef V.J."/>
            <person name="Konstantinidis K.T."/>
            <person name="Vergez L.M."/>
            <person name="Agullo L."/>
            <person name="Reyes V.L."/>
            <person name="Hauser L."/>
            <person name="Cordova M."/>
            <person name="Gomez L."/>
            <person name="Gonzalez M."/>
            <person name="Land M."/>
            <person name="Lao V."/>
            <person name="Larimer F."/>
            <person name="LiPuma J.J."/>
            <person name="Mahenthiralingam E."/>
            <person name="Malfatti S.A."/>
            <person name="Marx C.J."/>
            <person name="Parnell J.J."/>
            <person name="Ramette A."/>
            <person name="Richardson P."/>
            <person name="Seeger M."/>
            <person name="Smith D."/>
            <person name="Spilker T."/>
            <person name="Sul W.J."/>
            <person name="Tsoi T.V."/>
            <person name="Ulrich L.E."/>
            <person name="Zhulin I.B."/>
            <person name="Tiedje J.M."/>
        </authorList>
    </citation>
    <scope>NUCLEOTIDE SEQUENCE [LARGE SCALE GENOMIC DNA]</scope>
    <source>
        <strain evidence="7 8">LB400</strain>
    </source>
</reference>
<keyword evidence="4 5" id="KW-0472">Membrane</keyword>
<feature type="transmembrane region" description="Helical" evidence="5">
    <location>
        <begin position="414"/>
        <end position="435"/>
    </location>
</feature>
<dbReference type="InterPro" id="IPR036259">
    <property type="entry name" value="MFS_trans_sf"/>
</dbReference>
<evidence type="ECO:0000256" key="4">
    <source>
        <dbReference type="ARBA" id="ARBA00023136"/>
    </source>
</evidence>
<proteinExistence type="predicted"/>
<sequence length="464" mass="48996">MTETTSVANVIDARPIGWLQLVIAAVGALALLCEGFDLQIISYVMPRIVQEWGIERARQGTILSAGYGGMLIGFLALAPLASRIGAKRLAVYCLLAMGVLNLGTLFATGGWMLIAFRVAVGLTLGGVVPPTLALVAEFFPTRHRSALIAMLYLGTTSGIMIAGVVAWLTLARYGWRGAMVVGGVMPIVAAIAVRLVWFESPVWLLSRGAAGAARVSVMLERLYPRMPSSNPVAAAEASTPDAGSVVHLFTERRLVGTLMLWLGLSCNAVVYFFALSWIPLILVGIGATQQNAILASTLANLGGIAAIVTGFLMDRYGRSRVVIGYFFAGAAFVLLVGAMLSPTVMVIAPTAFCLGYCVSGLQKGVSALAIEFYPSALRSAGVGWVLGVGRSGAILGPMVPGLLMQAGWPPAHVFYLMSVPLVLGGAGIALMQAWYRPRTSRDHALLHAVAPVHDDYPGTKVRTR</sequence>
<dbReference type="AlphaFoldDB" id="Q143N2"/>
<feature type="transmembrane region" description="Helical" evidence="5">
    <location>
        <begin position="258"/>
        <end position="286"/>
    </location>
</feature>
<organism evidence="7 8">
    <name type="scientific">Paraburkholderia xenovorans (strain LB400)</name>
    <dbReference type="NCBI Taxonomy" id="266265"/>
    <lineage>
        <taxon>Bacteria</taxon>
        <taxon>Pseudomonadati</taxon>
        <taxon>Pseudomonadota</taxon>
        <taxon>Betaproteobacteria</taxon>
        <taxon>Burkholderiales</taxon>
        <taxon>Burkholderiaceae</taxon>
        <taxon>Paraburkholderia</taxon>
    </lineage>
</organism>
<dbReference type="PATRIC" id="fig|266265.5.peg.935"/>
<feature type="transmembrane region" description="Helical" evidence="5">
    <location>
        <begin position="382"/>
        <end position="408"/>
    </location>
</feature>
<evidence type="ECO:0000259" key="6">
    <source>
        <dbReference type="PROSITE" id="PS50850"/>
    </source>
</evidence>
<dbReference type="EMBL" id="CP000270">
    <property type="protein sequence ID" value="ABE29457.1"/>
    <property type="molecule type" value="Genomic_DNA"/>
</dbReference>
<dbReference type="Pfam" id="PF07690">
    <property type="entry name" value="MFS_1"/>
    <property type="match status" value="1"/>
</dbReference>
<dbReference type="Gene3D" id="1.20.1250.20">
    <property type="entry name" value="MFS general substrate transporter like domains"/>
    <property type="match status" value="1"/>
</dbReference>
<feature type="transmembrane region" description="Helical" evidence="5">
    <location>
        <begin position="175"/>
        <end position="197"/>
    </location>
</feature>
<dbReference type="KEGG" id="bxe:Bxe_A3530"/>
<accession>Q143N2</accession>
<dbReference type="OrthoDB" id="7066727at2"/>
<feature type="transmembrane region" description="Helical" evidence="5">
    <location>
        <begin position="147"/>
        <end position="169"/>
    </location>
</feature>
<feature type="transmembrane region" description="Helical" evidence="5">
    <location>
        <begin position="61"/>
        <end position="82"/>
    </location>
</feature>
<evidence type="ECO:0000256" key="5">
    <source>
        <dbReference type="SAM" id="Phobius"/>
    </source>
</evidence>